<evidence type="ECO:0000313" key="7">
    <source>
        <dbReference type="EMBL" id="SFE15021.1"/>
    </source>
</evidence>
<dbReference type="InterPro" id="IPR036366">
    <property type="entry name" value="PGBDSf"/>
</dbReference>
<protein>
    <submittedName>
        <fullName evidence="7">Cell wall-associated hydrolase, NlpC family</fullName>
    </submittedName>
</protein>
<keyword evidence="5" id="KW-0732">Signal</keyword>
<evidence type="ECO:0000256" key="1">
    <source>
        <dbReference type="ARBA" id="ARBA00007074"/>
    </source>
</evidence>
<accession>A0A1I1Y616</accession>
<evidence type="ECO:0000256" key="4">
    <source>
        <dbReference type="ARBA" id="ARBA00022807"/>
    </source>
</evidence>
<keyword evidence="4" id="KW-0788">Thiol protease</keyword>
<reference evidence="7 8" key="1">
    <citation type="submission" date="2016-10" db="EMBL/GenBank/DDBJ databases">
        <authorList>
            <person name="de Groot N.N."/>
        </authorList>
    </citation>
    <scope>NUCLEOTIDE SEQUENCE [LARGE SCALE GENOMIC DNA]</scope>
    <source>
        <strain evidence="7 8">DSM 9236</strain>
    </source>
</reference>
<dbReference type="OrthoDB" id="9808890at2"/>
<sequence length="223" mass="23990">MSFKKLATIVAAAVLSCFSFSTAFADFAVGDRGPEVIDIQKQLAALQFNVGTVDGVFGPATEKAVKDFQAAKGLNADGIVNDATYRNLMNKEMPPDRYGNHMMTRTILKTAYSMLGVPYMFGGMSPGGFDCSGFVCYVFGRAGISLPRMADTQYEAVTHISRGNLRTGDLVFFETYCPGPSHVGIYVGDGKFIHASSSKGISVADVFTGYWGARYLGAGRVYN</sequence>
<dbReference type="GO" id="GO:0006508">
    <property type="term" value="P:proteolysis"/>
    <property type="evidence" value="ECO:0007669"/>
    <property type="project" value="UniProtKB-KW"/>
</dbReference>
<evidence type="ECO:0000256" key="5">
    <source>
        <dbReference type="SAM" id="SignalP"/>
    </source>
</evidence>
<proteinExistence type="inferred from homology"/>
<keyword evidence="8" id="KW-1185">Reference proteome</keyword>
<dbReference type="Proteomes" id="UP000198896">
    <property type="component" value="Unassembled WGS sequence"/>
</dbReference>
<dbReference type="PROSITE" id="PS51935">
    <property type="entry name" value="NLPC_P60"/>
    <property type="match status" value="1"/>
</dbReference>
<dbReference type="InterPro" id="IPR000064">
    <property type="entry name" value="NLP_P60_dom"/>
</dbReference>
<evidence type="ECO:0000259" key="6">
    <source>
        <dbReference type="PROSITE" id="PS51935"/>
    </source>
</evidence>
<dbReference type="SUPFAM" id="SSF54001">
    <property type="entry name" value="Cysteine proteinases"/>
    <property type="match status" value="1"/>
</dbReference>
<name>A0A1I1Y616_9FIRM</name>
<evidence type="ECO:0000313" key="8">
    <source>
        <dbReference type="Proteomes" id="UP000198896"/>
    </source>
</evidence>
<dbReference type="PANTHER" id="PTHR47053">
    <property type="entry name" value="MUREIN DD-ENDOPEPTIDASE MEPH-RELATED"/>
    <property type="match status" value="1"/>
</dbReference>
<evidence type="ECO:0000256" key="3">
    <source>
        <dbReference type="ARBA" id="ARBA00022801"/>
    </source>
</evidence>
<keyword evidence="2" id="KW-0645">Protease</keyword>
<comment type="similarity">
    <text evidence="1">Belongs to the peptidase C40 family.</text>
</comment>
<dbReference type="InterPro" id="IPR036365">
    <property type="entry name" value="PGBD-like_sf"/>
</dbReference>
<dbReference type="PROSITE" id="PS51257">
    <property type="entry name" value="PROKAR_LIPOPROTEIN"/>
    <property type="match status" value="1"/>
</dbReference>
<dbReference type="InterPro" id="IPR002477">
    <property type="entry name" value="Peptidoglycan-bd-like"/>
</dbReference>
<dbReference type="InterPro" id="IPR038765">
    <property type="entry name" value="Papain-like_cys_pep_sf"/>
</dbReference>
<dbReference type="GO" id="GO:0008234">
    <property type="term" value="F:cysteine-type peptidase activity"/>
    <property type="evidence" value="ECO:0007669"/>
    <property type="project" value="UniProtKB-KW"/>
</dbReference>
<dbReference type="STRING" id="1123323.SAMN05216245_10251"/>
<feature type="domain" description="NlpC/P60" evidence="6">
    <location>
        <begin position="101"/>
        <end position="222"/>
    </location>
</feature>
<dbReference type="SUPFAM" id="SSF47090">
    <property type="entry name" value="PGBD-like"/>
    <property type="match status" value="1"/>
</dbReference>
<dbReference type="Gene3D" id="3.90.1720.10">
    <property type="entry name" value="endopeptidase domain like (from Nostoc punctiforme)"/>
    <property type="match status" value="1"/>
</dbReference>
<gene>
    <name evidence="7" type="ORF">SAMN05216245_10251</name>
</gene>
<dbReference type="EMBL" id="FONL01000002">
    <property type="protein sequence ID" value="SFE15021.1"/>
    <property type="molecule type" value="Genomic_DNA"/>
</dbReference>
<dbReference type="Pfam" id="PF01471">
    <property type="entry name" value="PG_binding_1"/>
    <property type="match status" value="1"/>
</dbReference>
<organism evidence="7 8">
    <name type="scientific">Succiniclasticum ruminis DSM 9236</name>
    <dbReference type="NCBI Taxonomy" id="1123323"/>
    <lineage>
        <taxon>Bacteria</taxon>
        <taxon>Bacillati</taxon>
        <taxon>Bacillota</taxon>
        <taxon>Negativicutes</taxon>
        <taxon>Acidaminococcales</taxon>
        <taxon>Acidaminococcaceae</taxon>
        <taxon>Succiniclasticum</taxon>
    </lineage>
</organism>
<dbReference type="InterPro" id="IPR051202">
    <property type="entry name" value="Peptidase_C40"/>
</dbReference>
<feature type="signal peptide" evidence="5">
    <location>
        <begin position="1"/>
        <end position="25"/>
    </location>
</feature>
<keyword evidence="3 7" id="KW-0378">Hydrolase</keyword>
<dbReference type="AlphaFoldDB" id="A0A1I1Y616"/>
<feature type="chain" id="PRO_5011600637" evidence="5">
    <location>
        <begin position="26"/>
        <end position="223"/>
    </location>
</feature>
<dbReference type="PANTHER" id="PTHR47053:SF1">
    <property type="entry name" value="MUREIN DD-ENDOPEPTIDASE MEPH-RELATED"/>
    <property type="match status" value="1"/>
</dbReference>
<dbReference type="Gene3D" id="1.10.101.10">
    <property type="entry name" value="PGBD-like superfamily/PGBD"/>
    <property type="match status" value="1"/>
</dbReference>
<evidence type="ECO:0000256" key="2">
    <source>
        <dbReference type="ARBA" id="ARBA00022670"/>
    </source>
</evidence>
<dbReference type="Pfam" id="PF00877">
    <property type="entry name" value="NLPC_P60"/>
    <property type="match status" value="1"/>
</dbReference>
<dbReference type="RefSeq" id="WP_093912639.1">
    <property type="nucleotide sequence ID" value="NZ_FONL01000002.1"/>
</dbReference>